<evidence type="ECO:0000256" key="2">
    <source>
        <dbReference type="ARBA" id="ARBA00022448"/>
    </source>
</evidence>
<feature type="transmembrane region" description="Helical" evidence="7">
    <location>
        <begin position="200"/>
        <end position="223"/>
    </location>
</feature>
<dbReference type="GO" id="GO:0022857">
    <property type="term" value="F:transmembrane transporter activity"/>
    <property type="evidence" value="ECO:0007669"/>
    <property type="project" value="InterPro"/>
</dbReference>
<dbReference type="GO" id="GO:0005886">
    <property type="term" value="C:plasma membrane"/>
    <property type="evidence" value="ECO:0007669"/>
    <property type="project" value="UniProtKB-SubCell"/>
</dbReference>
<dbReference type="PROSITE" id="PS50850">
    <property type="entry name" value="MFS"/>
    <property type="match status" value="1"/>
</dbReference>
<feature type="transmembrane region" description="Helical" evidence="7">
    <location>
        <begin position="289"/>
        <end position="312"/>
    </location>
</feature>
<proteinExistence type="predicted"/>
<evidence type="ECO:0000256" key="6">
    <source>
        <dbReference type="ARBA" id="ARBA00023136"/>
    </source>
</evidence>
<feature type="transmembrane region" description="Helical" evidence="7">
    <location>
        <begin position="162"/>
        <end position="180"/>
    </location>
</feature>
<evidence type="ECO:0000259" key="8">
    <source>
        <dbReference type="PROSITE" id="PS50850"/>
    </source>
</evidence>
<evidence type="ECO:0000256" key="1">
    <source>
        <dbReference type="ARBA" id="ARBA00004651"/>
    </source>
</evidence>
<dbReference type="Pfam" id="PF07690">
    <property type="entry name" value="MFS_1"/>
    <property type="match status" value="1"/>
</dbReference>
<protein>
    <submittedName>
        <fullName evidence="9">MFS transporter</fullName>
    </submittedName>
</protein>
<comment type="subcellular location">
    <subcellularLocation>
        <location evidence="1">Cell membrane</location>
        <topology evidence="1">Multi-pass membrane protein</topology>
    </subcellularLocation>
</comment>
<feature type="transmembrane region" description="Helical" evidence="7">
    <location>
        <begin position="131"/>
        <end position="156"/>
    </location>
</feature>
<dbReference type="InterPro" id="IPR050171">
    <property type="entry name" value="MFS_Transporters"/>
</dbReference>
<gene>
    <name evidence="9" type="ORF">ENM11_06505</name>
</gene>
<sequence>MSLKVLVFVYVSILSALLSAHMVVPVVGLYMTVVLGAGPLMVGLVYSIGTLTSFVLRIPAAWVSHRLGARNTMAAGLVASTAGSAVYGVATTPEHMVVGSLLRGVGSAFFFPSALSTVYEEAEGGRGDARGLGYMLTAPALGMAVGPAVGAGVLSLTGYRPTFFTAAAISSIGFLSILSVESHVKNNVQGAVNSLYDKRFLSLLVSRFFINYITGTVSAFLPLMAKMALGYEEPVILLLFSAGAAVNLLSRALIGAAAGKLGAQNYILAGSLTLSASAVLLSLTNESLVWAGMLLYGFGMGVFVVGSVYLTGLILPPESRTMGFALLTLVIDLGSSAGNFFSGVVLTVAGFAEVFIIGALAGLVGAAVDVFSRRWPLPSERRRQASVG</sequence>
<keyword evidence="2" id="KW-0813">Transport</keyword>
<feature type="transmembrane region" description="Helical" evidence="7">
    <location>
        <begin position="266"/>
        <end position="283"/>
    </location>
</feature>
<dbReference type="Gene3D" id="1.20.1250.20">
    <property type="entry name" value="MFS general substrate transporter like domains"/>
    <property type="match status" value="1"/>
</dbReference>
<feature type="transmembrane region" description="Helical" evidence="7">
    <location>
        <begin position="37"/>
        <end position="60"/>
    </location>
</feature>
<evidence type="ECO:0000256" key="7">
    <source>
        <dbReference type="SAM" id="Phobius"/>
    </source>
</evidence>
<feature type="transmembrane region" description="Helical" evidence="7">
    <location>
        <begin position="235"/>
        <end position="254"/>
    </location>
</feature>
<evidence type="ECO:0000256" key="3">
    <source>
        <dbReference type="ARBA" id="ARBA00022475"/>
    </source>
</evidence>
<feature type="transmembrane region" description="Helical" evidence="7">
    <location>
        <begin position="324"/>
        <end position="348"/>
    </location>
</feature>
<dbReference type="EMBL" id="DRWN01000055">
    <property type="protein sequence ID" value="HHK68784.1"/>
    <property type="molecule type" value="Genomic_DNA"/>
</dbReference>
<keyword evidence="4 7" id="KW-0812">Transmembrane</keyword>
<dbReference type="InterPro" id="IPR036259">
    <property type="entry name" value="MFS_trans_sf"/>
</dbReference>
<dbReference type="PANTHER" id="PTHR23517:SF2">
    <property type="entry name" value="MULTIDRUG RESISTANCE PROTEIN MDTH"/>
    <property type="match status" value="1"/>
</dbReference>
<reference evidence="9" key="1">
    <citation type="journal article" date="2020" name="mSystems">
        <title>Genome- and Community-Level Interaction Insights into Carbon Utilization and Element Cycling Functions of Hydrothermarchaeota in Hydrothermal Sediment.</title>
        <authorList>
            <person name="Zhou Z."/>
            <person name="Liu Y."/>
            <person name="Xu W."/>
            <person name="Pan J."/>
            <person name="Luo Z.H."/>
            <person name="Li M."/>
        </authorList>
    </citation>
    <scope>NUCLEOTIDE SEQUENCE [LARGE SCALE GENOMIC DNA]</scope>
    <source>
        <strain evidence="9">SpSt-1056</strain>
    </source>
</reference>
<dbReference type="AlphaFoldDB" id="A0A7C5LB54"/>
<keyword evidence="6 7" id="KW-0472">Membrane</keyword>
<organism evidence="9">
    <name type="scientific">Caldiarchaeum subterraneum</name>
    <dbReference type="NCBI Taxonomy" id="311458"/>
    <lineage>
        <taxon>Archaea</taxon>
        <taxon>Nitrososphaerota</taxon>
        <taxon>Candidatus Caldarchaeales</taxon>
        <taxon>Candidatus Caldarchaeaceae</taxon>
        <taxon>Candidatus Caldarchaeum</taxon>
    </lineage>
</organism>
<feature type="transmembrane region" description="Helical" evidence="7">
    <location>
        <begin position="7"/>
        <end position="31"/>
    </location>
</feature>
<dbReference type="SUPFAM" id="SSF103473">
    <property type="entry name" value="MFS general substrate transporter"/>
    <property type="match status" value="1"/>
</dbReference>
<evidence type="ECO:0000256" key="5">
    <source>
        <dbReference type="ARBA" id="ARBA00022989"/>
    </source>
</evidence>
<evidence type="ECO:0000256" key="4">
    <source>
        <dbReference type="ARBA" id="ARBA00022692"/>
    </source>
</evidence>
<evidence type="ECO:0000313" key="9">
    <source>
        <dbReference type="EMBL" id="HHK68784.1"/>
    </source>
</evidence>
<feature type="transmembrane region" description="Helical" evidence="7">
    <location>
        <begin position="72"/>
        <end position="90"/>
    </location>
</feature>
<accession>A0A7C5LB54</accession>
<keyword evidence="5 7" id="KW-1133">Transmembrane helix</keyword>
<feature type="domain" description="Major facilitator superfamily (MFS) profile" evidence="8">
    <location>
        <begin position="5"/>
        <end position="377"/>
    </location>
</feature>
<comment type="caution">
    <text evidence="9">The sequence shown here is derived from an EMBL/GenBank/DDBJ whole genome shotgun (WGS) entry which is preliminary data.</text>
</comment>
<dbReference type="PANTHER" id="PTHR23517">
    <property type="entry name" value="RESISTANCE PROTEIN MDTM, PUTATIVE-RELATED-RELATED"/>
    <property type="match status" value="1"/>
</dbReference>
<name>A0A7C5LB54_CALS0</name>
<dbReference type="InterPro" id="IPR020846">
    <property type="entry name" value="MFS_dom"/>
</dbReference>
<feature type="transmembrane region" description="Helical" evidence="7">
    <location>
        <begin position="96"/>
        <end position="119"/>
    </location>
</feature>
<dbReference type="InterPro" id="IPR011701">
    <property type="entry name" value="MFS"/>
</dbReference>
<keyword evidence="3" id="KW-1003">Cell membrane</keyword>
<feature type="transmembrane region" description="Helical" evidence="7">
    <location>
        <begin position="354"/>
        <end position="372"/>
    </location>
</feature>